<keyword evidence="1" id="KW-0472">Membrane</keyword>
<dbReference type="Pfam" id="PF16074">
    <property type="entry name" value="PilW"/>
    <property type="match status" value="1"/>
</dbReference>
<dbReference type="InterPro" id="IPR032092">
    <property type="entry name" value="PilW"/>
</dbReference>
<evidence type="ECO:0000256" key="1">
    <source>
        <dbReference type="SAM" id="Phobius"/>
    </source>
</evidence>
<dbReference type="Proteomes" id="UP001319883">
    <property type="component" value="Unassembled WGS sequence"/>
</dbReference>
<sequence length="251" mass="27236">MRETNHGSRDTSVCRPGCETGIGGRQRGVSLVELMVALAIGLLVMAGMTRLFIEYQGIYRLQASLSRMQEDGRFALDVIDRELRKAGYAPRTAPDAFPAGNGFAASASVAGDDHRLRVRYRGSTRAPLQNCLGGWVDRDASGVTRFTVGDEPGLRCAVGDHSPQPLEHHVAAMAVRYFAAGRWRRAAGVGDWAAVTGVHVELLLVSRQAGLLDAPQTYSFDGKAVTATDRRLRRVYATTVRLRNVPPETGT</sequence>
<comment type="caution">
    <text evidence="2">The sequence shown here is derived from an EMBL/GenBank/DDBJ whole genome shotgun (WGS) entry which is preliminary data.</text>
</comment>
<dbReference type="PROSITE" id="PS00409">
    <property type="entry name" value="PROKAR_NTER_METHYL"/>
    <property type="match status" value="1"/>
</dbReference>
<keyword evidence="1" id="KW-0812">Transmembrane</keyword>
<keyword evidence="1" id="KW-1133">Transmembrane helix</keyword>
<dbReference type="EMBL" id="JAGXFD010000001">
    <property type="protein sequence ID" value="MBZ9566583.1"/>
    <property type="molecule type" value="Genomic_DNA"/>
</dbReference>
<evidence type="ECO:0000313" key="2">
    <source>
        <dbReference type="EMBL" id="MBZ9566583.1"/>
    </source>
</evidence>
<reference evidence="2 3" key="1">
    <citation type="submission" date="2021-05" db="EMBL/GenBank/DDBJ databases">
        <title>Petroleum and Energy Research Collection (APPE): ex situ preservation of microbial diversity associated with the oil industry and exploitation of its biotechnological potential.</title>
        <authorList>
            <person name="Paixao C.T.M."/>
            <person name="Gomes M.B."/>
            <person name="Oliveira V.M."/>
        </authorList>
    </citation>
    <scope>NUCLEOTIDE SEQUENCE [LARGE SCALE GENOMIC DNA]</scope>
    <source>
        <strain evidence="2 3">LIT2</strain>
    </source>
</reference>
<accession>A0ABS7WVE6</accession>
<organism evidence="2 3">
    <name type="scientific">Modicisalibacter tunisiensis</name>
    <dbReference type="NCBI Taxonomy" id="390637"/>
    <lineage>
        <taxon>Bacteria</taxon>
        <taxon>Pseudomonadati</taxon>
        <taxon>Pseudomonadota</taxon>
        <taxon>Gammaproteobacteria</taxon>
        <taxon>Oceanospirillales</taxon>
        <taxon>Halomonadaceae</taxon>
        <taxon>Modicisalibacter</taxon>
    </lineage>
</organism>
<name>A0ABS7WVE6_9GAMM</name>
<feature type="transmembrane region" description="Helical" evidence="1">
    <location>
        <begin position="34"/>
        <end position="53"/>
    </location>
</feature>
<evidence type="ECO:0000313" key="3">
    <source>
        <dbReference type="Proteomes" id="UP001319883"/>
    </source>
</evidence>
<proteinExistence type="predicted"/>
<gene>
    <name evidence="2" type="ORF">KGQ91_02630</name>
</gene>
<dbReference type="NCBIfam" id="TIGR02532">
    <property type="entry name" value="IV_pilin_GFxxxE"/>
    <property type="match status" value="1"/>
</dbReference>
<keyword evidence="3" id="KW-1185">Reference proteome</keyword>
<protein>
    <submittedName>
        <fullName evidence="2">PilW family protein</fullName>
    </submittedName>
</protein>
<dbReference type="RefSeq" id="WP_224420185.1">
    <property type="nucleotide sequence ID" value="NZ_JAGXFD010000001.1"/>
</dbReference>
<dbReference type="InterPro" id="IPR012902">
    <property type="entry name" value="N_methyl_site"/>
</dbReference>
<dbReference type="Pfam" id="PF07963">
    <property type="entry name" value="N_methyl"/>
    <property type="match status" value="1"/>
</dbReference>